<evidence type="ECO:0000313" key="1">
    <source>
        <dbReference type="EMBL" id="CAH6723985.1"/>
    </source>
</evidence>
<reference evidence="1" key="1">
    <citation type="submission" date="2022-06" db="EMBL/GenBank/DDBJ databases">
        <authorList>
            <person name="Legras J.-L."/>
            <person name="Devillers H."/>
            <person name="Grondin C."/>
        </authorList>
    </citation>
    <scope>NUCLEOTIDE SEQUENCE</scope>
    <source>
        <strain evidence="1">CLIB 1444</strain>
    </source>
</reference>
<dbReference type="Proteomes" id="UP001152531">
    <property type="component" value="Unassembled WGS sequence"/>
</dbReference>
<keyword evidence="1" id="KW-0396">Initiation factor</keyword>
<evidence type="ECO:0000313" key="2">
    <source>
        <dbReference type="Proteomes" id="UP001152531"/>
    </source>
</evidence>
<name>A0ACA9YG73_9ASCO</name>
<gene>
    <name evidence="1" type="primary">HCR1</name>
    <name evidence="1" type="ORF">CLIB1444_25S00320</name>
</gene>
<keyword evidence="2" id="KW-1185">Reference proteome</keyword>
<dbReference type="EMBL" id="CALSDN010000025">
    <property type="protein sequence ID" value="CAH6723985.1"/>
    <property type="molecule type" value="Genomic_DNA"/>
</dbReference>
<protein>
    <submittedName>
        <fullName evidence="1">Eukaryotic translation initiation factor 3 subunit J</fullName>
    </submittedName>
</protein>
<keyword evidence="1" id="KW-0648">Protein biosynthesis</keyword>
<comment type="caution">
    <text evidence="1">The sequence shown here is derived from an EMBL/GenBank/DDBJ whole genome shotgun (WGS) entry which is preliminary data.</text>
</comment>
<accession>A0ACA9YG73</accession>
<proteinExistence type="predicted"/>
<organism evidence="1 2">
    <name type="scientific">[Candida] jaroonii</name>
    <dbReference type="NCBI Taxonomy" id="467808"/>
    <lineage>
        <taxon>Eukaryota</taxon>
        <taxon>Fungi</taxon>
        <taxon>Dikarya</taxon>
        <taxon>Ascomycota</taxon>
        <taxon>Saccharomycotina</taxon>
        <taxon>Pichiomycetes</taxon>
        <taxon>Debaryomycetaceae</taxon>
        <taxon>Yamadazyma</taxon>
    </lineage>
</organism>
<sequence>MSWDDEDFDVGNNNAAASWEDEALDDDPVLDSWDIDEEEVERQKKEAAAKKKAELDELHKKQAEAKAKKLAAKNGKDPVLLEIDKVDPKTRAEMLRKAELNSDLNNAASLFGDLSVVDESFDINAHPRERATQAAAAKAKANSATTLTKDSPLELHPIFKPESKQDFEKLRKTLSSTLTKLAEESSLNYSSSLAIDLIRDLCQPLSIENTRKVTSTLSIIIKDKEKAERQARLSKAGGTSTGGAGKKKAKPAVKTNVNSSFKKDVFDDMNNNYDDFGDDDFM</sequence>